<dbReference type="AlphaFoldDB" id="A0A367Z0Y7"/>
<dbReference type="EMBL" id="QOUI01000001">
    <property type="protein sequence ID" value="RCK71459.1"/>
    <property type="molecule type" value="Genomic_DNA"/>
</dbReference>
<evidence type="ECO:0000256" key="1">
    <source>
        <dbReference type="ARBA" id="ARBA00005854"/>
    </source>
</evidence>
<evidence type="ECO:0000256" key="3">
    <source>
        <dbReference type="ARBA" id="ARBA00023027"/>
    </source>
</evidence>
<evidence type="ECO:0000313" key="7">
    <source>
        <dbReference type="EMBL" id="RCK71459.1"/>
    </source>
</evidence>
<name>A0A367Z0Y7_9ACTN</name>
<dbReference type="CDD" id="cd12167">
    <property type="entry name" value="2-Hacid_dh_8"/>
    <property type="match status" value="1"/>
</dbReference>
<dbReference type="InterPro" id="IPR006140">
    <property type="entry name" value="D-isomer_DH_NAD-bd"/>
</dbReference>
<keyword evidence="8" id="KW-1185">Reference proteome</keyword>
<dbReference type="InterPro" id="IPR050223">
    <property type="entry name" value="D-isomer_2-hydroxyacid_DH"/>
</dbReference>
<gene>
    <name evidence="7" type="ORF">DT076_00035</name>
</gene>
<accession>A0A367Z0Y7</accession>
<dbReference type="PANTHER" id="PTHR10996">
    <property type="entry name" value="2-HYDROXYACID DEHYDROGENASE-RELATED"/>
    <property type="match status" value="1"/>
</dbReference>
<feature type="domain" description="D-isomer specific 2-hydroxyacid dehydrogenase NAD-binding" evidence="6">
    <location>
        <begin position="121"/>
        <end position="286"/>
    </location>
</feature>
<keyword evidence="3" id="KW-0520">NAD</keyword>
<dbReference type="GO" id="GO:0030267">
    <property type="term" value="F:glyoxylate reductase (NADPH) activity"/>
    <property type="evidence" value="ECO:0007669"/>
    <property type="project" value="TreeGrafter"/>
</dbReference>
<dbReference type="GO" id="GO:0051287">
    <property type="term" value="F:NAD binding"/>
    <property type="evidence" value="ECO:0007669"/>
    <property type="project" value="InterPro"/>
</dbReference>
<feature type="domain" description="D-isomer specific 2-hydroxyacid dehydrogenase catalytic" evidence="5">
    <location>
        <begin position="41"/>
        <end position="317"/>
    </location>
</feature>
<evidence type="ECO:0000259" key="6">
    <source>
        <dbReference type="Pfam" id="PF02826"/>
    </source>
</evidence>
<keyword evidence="2 4" id="KW-0560">Oxidoreductase</keyword>
<dbReference type="SUPFAM" id="SSF52283">
    <property type="entry name" value="Formate/glycerate dehydrogenase catalytic domain-like"/>
    <property type="match status" value="1"/>
</dbReference>
<comment type="caution">
    <text evidence="7">The sequence shown here is derived from an EMBL/GenBank/DDBJ whole genome shotgun (WGS) entry which is preliminary data.</text>
</comment>
<reference evidence="7 8" key="1">
    <citation type="submission" date="2018-07" db="EMBL/GenBank/DDBJ databases">
        <title>Desertimonas flava gen. nov. sp. nov.</title>
        <authorList>
            <person name="Liu S."/>
        </authorList>
    </citation>
    <scope>NUCLEOTIDE SEQUENCE [LARGE SCALE GENOMIC DNA]</scope>
    <source>
        <strain evidence="7 8">16Sb5-5</strain>
    </source>
</reference>
<dbReference type="InterPro" id="IPR036291">
    <property type="entry name" value="NAD(P)-bd_dom_sf"/>
</dbReference>
<dbReference type="Proteomes" id="UP000252770">
    <property type="component" value="Unassembled WGS sequence"/>
</dbReference>
<dbReference type="GO" id="GO:0005829">
    <property type="term" value="C:cytosol"/>
    <property type="evidence" value="ECO:0007669"/>
    <property type="project" value="TreeGrafter"/>
</dbReference>
<evidence type="ECO:0000256" key="4">
    <source>
        <dbReference type="RuleBase" id="RU003719"/>
    </source>
</evidence>
<dbReference type="Gene3D" id="3.40.50.720">
    <property type="entry name" value="NAD(P)-binding Rossmann-like Domain"/>
    <property type="match status" value="2"/>
</dbReference>
<dbReference type="InterPro" id="IPR006139">
    <property type="entry name" value="D-isomer_2_OHA_DH_cat_dom"/>
</dbReference>
<dbReference type="GO" id="GO:0016618">
    <property type="term" value="F:hydroxypyruvate reductase [NAD(P)H] activity"/>
    <property type="evidence" value="ECO:0007669"/>
    <property type="project" value="TreeGrafter"/>
</dbReference>
<sequence>MGRRAWEMQFDDARVARFRSLATVPAEPWVPDLDSAAAADLAATEVLLTGWGAPVLDAAALERMPRLRAVLHCAGSVRGFVTDALWERGVEVSTSADLNAEPVAEFTLAAIIMAGKKAPFLAADARTSRTDWSYRHARGRLSNSGLTIGLVGFSRVGRRVAALLRQLHDPTVLVCDPYADPDEVRAAGASLVGLAEMLPRLDVLSIHAPDLPSTRHMVGAEQLAALPDHATVINTARGALIDTAALERECVSGRLHAVLDVTDPEPLPADSPLYDLPNVMLTPHVAGSLDTEARRMTDGALQELERLTRGEPLARPVRRSELARSA</sequence>
<organism evidence="7 8">
    <name type="scientific">Desertihabitans brevis</name>
    <dbReference type="NCBI Taxonomy" id="2268447"/>
    <lineage>
        <taxon>Bacteria</taxon>
        <taxon>Bacillati</taxon>
        <taxon>Actinomycetota</taxon>
        <taxon>Actinomycetes</taxon>
        <taxon>Propionibacteriales</taxon>
        <taxon>Propionibacteriaceae</taxon>
        <taxon>Desertihabitans</taxon>
    </lineage>
</organism>
<comment type="similarity">
    <text evidence="1 4">Belongs to the D-isomer specific 2-hydroxyacid dehydrogenase family.</text>
</comment>
<dbReference type="PANTHER" id="PTHR10996:SF178">
    <property type="entry name" value="2-HYDROXYACID DEHYDROGENASE YGL185C-RELATED"/>
    <property type="match status" value="1"/>
</dbReference>
<proteinExistence type="inferred from homology"/>
<evidence type="ECO:0000259" key="5">
    <source>
        <dbReference type="Pfam" id="PF00389"/>
    </source>
</evidence>
<evidence type="ECO:0000313" key="8">
    <source>
        <dbReference type="Proteomes" id="UP000252770"/>
    </source>
</evidence>
<dbReference type="Pfam" id="PF00389">
    <property type="entry name" value="2-Hacid_dh"/>
    <property type="match status" value="1"/>
</dbReference>
<dbReference type="SUPFAM" id="SSF51735">
    <property type="entry name" value="NAD(P)-binding Rossmann-fold domains"/>
    <property type="match status" value="1"/>
</dbReference>
<evidence type="ECO:0000256" key="2">
    <source>
        <dbReference type="ARBA" id="ARBA00023002"/>
    </source>
</evidence>
<protein>
    <submittedName>
        <fullName evidence="7">Hydroxyacid dehydrogenase</fullName>
    </submittedName>
</protein>
<dbReference type="Pfam" id="PF02826">
    <property type="entry name" value="2-Hacid_dh_C"/>
    <property type="match status" value="1"/>
</dbReference>